<dbReference type="InterPro" id="IPR000847">
    <property type="entry name" value="LysR_HTH_N"/>
</dbReference>
<comment type="caution">
    <text evidence="7">The sequence shown here is derived from an EMBL/GenBank/DDBJ whole genome shotgun (WGS) entry which is preliminary data.</text>
</comment>
<dbReference type="Proteomes" id="UP001565369">
    <property type="component" value="Unassembled WGS sequence"/>
</dbReference>
<dbReference type="PANTHER" id="PTHR30537">
    <property type="entry name" value="HTH-TYPE TRANSCRIPTIONAL REGULATOR"/>
    <property type="match status" value="1"/>
</dbReference>
<evidence type="ECO:0000313" key="7">
    <source>
        <dbReference type="EMBL" id="MEY9457598.1"/>
    </source>
</evidence>
<keyword evidence="8" id="KW-1185">Reference proteome</keyword>
<evidence type="ECO:0000256" key="5">
    <source>
        <dbReference type="ARBA" id="ARBA00023163"/>
    </source>
</evidence>
<dbReference type="Gene3D" id="3.40.190.10">
    <property type="entry name" value="Periplasmic binding protein-like II"/>
    <property type="match status" value="2"/>
</dbReference>
<proteinExistence type="inferred from homology"/>
<dbReference type="Pfam" id="PF03466">
    <property type="entry name" value="LysR_substrate"/>
    <property type="match status" value="1"/>
</dbReference>
<comment type="function">
    <text evidence="1">NodD regulates the expression of the nodABCFE genes which encode other nodulation proteins. NodD is also a negative regulator of its own expression. Binds flavonoids as inducers.</text>
</comment>
<dbReference type="EMBL" id="JBGBZJ010000003">
    <property type="protein sequence ID" value="MEY9457598.1"/>
    <property type="molecule type" value="Genomic_DNA"/>
</dbReference>
<sequence>MISPRLAGMHKLPPLIELRAFEAAARHLSFKKAAAELGVTPTAISHQIGLLEQYCGRALFRRRPRPLSLTDAGARLFPVIRGGLEAFAAAVASVKQEGAQQPLRVTTTNAFASRWLVPRLPLWRKLHPDVPLEVIGTDTVLDLQAGDGDVAIRYATSRVRPTDGIVEDLFTDTFWAVCSPRLLATGRLMRPVDLANHVLIHSYWSPADREPPTWQRWLAAAQRRWRDVPPFKDMQHLSFREELHAIEAVIAGQGIGVFSDVLTAHDLAAGTLVKAFKLSLPGYGFHVVSKAGHPRARTIRAFSEWLRSDP</sequence>
<reference evidence="7 8" key="1">
    <citation type="submission" date="2024-07" db="EMBL/GenBank/DDBJ databases">
        <title>Genomic Encyclopedia of Type Strains, Phase V (KMG-V): Genome sequencing to study the core and pangenomes of soil and plant-associated prokaryotes.</title>
        <authorList>
            <person name="Whitman W."/>
        </authorList>
    </citation>
    <scope>NUCLEOTIDE SEQUENCE [LARGE SCALE GENOMIC DNA]</scope>
    <source>
        <strain evidence="7 8">USDA 152</strain>
    </source>
</reference>
<dbReference type="SUPFAM" id="SSF53850">
    <property type="entry name" value="Periplasmic binding protein-like II"/>
    <property type="match status" value="1"/>
</dbReference>
<dbReference type="SUPFAM" id="SSF46785">
    <property type="entry name" value="Winged helix' DNA-binding domain"/>
    <property type="match status" value="1"/>
</dbReference>
<evidence type="ECO:0000256" key="1">
    <source>
        <dbReference type="ARBA" id="ARBA00003502"/>
    </source>
</evidence>
<keyword evidence="3" id="KW-0805">Transcription regulation</keyword>
<gene>
    <name evidence="7" type="ORF">ABIG07_006546</name>
</gene>
<dbReference type="InterPro" id="IPR036388">
    <property type="entry name" value="WH-like_DNA-bd_sf"/>
</dbReference>
<dbReference type="InterPro" id="IPR058163">
    <property type="entry name" value="LysR-type_TF_proteobact-type"/>
</dbReference>
<keyword evidence="4" id="KW-0238">DNA-binding</keyword>
<organism evidence="7 8">
    <name type="scientific">Bradyrhizobium ottawaense</name>
    <dbReference type="NCBI Taxonomy" id="931866"/>
    <lineage>
        <taxon>Bacteria</taxon>
        <taxon>Pseudomonadati</taxon>
        <taxon>Pseudomonadota</taxon>
        <taxon>Alphaproteobacteria</taxon>
        <taxon>Hyphomicrobiales</taxon>
        <taxon>Nitrobacteraceae</taxon>
        <taxon>Bradyrhizobium</taxon>
    </lineage>
</organism>
<accession>A0ABV4G167</accession>
<name>A0ABV4G167_9BRAD</name>
<dbReference type="PROSITE" id="PS50931">
    <property type="entry name" value="HTH_LYSR"/>
    <property type="match status" value="1"/>
</dbReference>
<dbReference type="Gene3D" id="1.10.10.10">
    <property type="entry name" value="Winged helix-like DNA-binding domain superfamily/Winged helix DNA-binding domain"/>
    <property type="match status" value="1"/>
</dbReference>
<feature type="domain" description="HTH lysR-type" evidence="6">
    <location>
        <begin position="13"/>
        <end position="70"/>
    </location>
</feature>
<dbReference type="PANTHER" id="PTHR30537:SF26">
    <property type="entry name" value="GLYCINE CLEAVAGE SYSTEM TRANSCRIPTIONAL ACTIVATOR"/>
    <property type="match status" value="1"/>
</dbReference>
<dbReference type="CDD" id="cd08432">
    <property type="entry name" value="PBP2_GcdR_TrpI_HvrB_AmpR_like"/>
    <property type="match status" value="1"/>
</dbReference>
<comment type="similarity">
    <text evidence="2">Belongs to the LysR transcriptional regulatory family.</text>
</comment>
<dbReference type="InterPro" id="IPR036390">
    <property type="entry name" value="WH_DNA-bd_sf"/>
</dbReference>
<evidence type="ECO:0000259" key="6">
    <source>
        <dbReference type="PROSITE" id="PS50931"/>
    </source>
</evidence>
<protein>
    <submittedName>
        <fullName evidence="7">LysR family glycine cleavage system transcriptional activator</fullName>
    </submittedName>
</protein>
<evidence type="ECO:0000256" key="4">
    <source>
        <dbReference type="ARBA" id="ARBA00023125"/>
    </source>
</evidence>
<evidence type="ECO:0000256" key="3">
    <source>
        <dbReference type="ARBA" id="ARBA00023015"/>
    </source>
</evidence>
<keyword evidence="5" id="KW-0804">Transcription</keyword>
<dbReference type="Pfam" id="PF00126">
    <property type="entry name" value="HTH_1"/>
    <property type="match status" value="1"/>
</dbReference>
<evidence type="ECO:0000256" key="2">
    <source>
        <dbReference type="ARBA" id="ARBA00009437"/>
    </source>
</evidence>
<dbReference type="InterPro" id="IPR005119">
    <property type="entry name" value="LysR_subst-bd"/>
</dbReference>
<evidence type="ECO:0000313" key="8">
    <source>
        <dbReference type="Proteomes" id="UP001565369"/>
    </source>
</evidence>